<comment type="caution">
    <text evidence="1">The sequence shown here is derived from an EMBL/GenBank/DDBJ whole genome shotgun (WGS) entry which is preliminary data.</text>
</comment>
<dbReference type="EMBL" id="VJMJ01000210">
    <property type="protein sequence ID" value="KAF0726739.1"/>
    <property type="molecule type" value="Genomic_DNA"/>
</dbReference>
<accession>A0A6G0WHS9</accession>
<reference evidence="1 2" key="1">
    <citation type="submission" date="2019-07" db="EMBL/GenBank/DDBJ databases">
        <title>Genomics analysis of Aphanomyces spp. identifies a new class of oomycete effector associated with host adaptation.</title>
        <authorList>
            <person name="Gaulin E."/>
        </authorList>
    </citation>
    <scope>NUCLEOTIDE SEQUENCE [LARGE SCALE GENOMIC DNA]</scope>
    <source>
        <strain evidence="1 2">ATCC 201684</strain>
    </source>
</reference>
<proteinExistence type="predicted"/>
<name>A0A6G0WHS9_9STRA</name>
<sequence>MMAEYVNSRLKDENLHHWDQTNAKTRFESYMRAYKAAIAWDSSTSRGQGLTSKDIINGIHTIAAKLDTLCFAYQRIKTLFGARQNINPSYVAEVGAVASSFQENTIDDADYPESV</sequence>
<gene>
    <name evidence="1" type="ORF">Ae201684_015135</name>
</gene>
<dbReference type="VEuPathDB" id="FungiDB:AeMF1_005998"/>
<evidence type="ECO:0000313" key="2">
    <source>
        <dbReference type="Proteomes" id="UP000481153"/>
    </source>
</evidence>
<protein>
    <submittedName>
        <fullName evidence="1">Uncharacterized protein</fullName>
    </submittedName>
</protein>
<dbReference type="Proteomes" id="UP000481153">
    <property type="component" value="Unassembled WGS sequence"/>
</dbReference>
<dbReference type="AlphaFoldDB" id="A0A6G0WHS9"/>
<evidence type="ECO:0000313" key="1">
    <source>
        <dbReference type="EMBL" id="KAF0726739.1"/>
    </source>
</evidence>
<organism evidence="1 2">
    <name type="scientific">Aphanomyces euteiches</name>
    <dbReference type="NCBI Taxonomy" id="100861"/>
    <lineage>
        <taxon>Eukaryota</taxon>
        <taxon>Sar</taxon>
        <taxon>Stramenopiles</taxon>
        <taxon>Oomycota</taxon>
        <taxon>Saprolegniomycetes</taxon>
        <taxon>Saprolegniales</taxon>
        <taxon>Verrucalvaceae</taxon>
        <taxon>Aphanomyces</taxon>
    </lineage>
</organism>
<keyword evidence="2" id="KW-1185">Reference proteome</keyword>